<keyword evidence="2" id="KW-1185">Reference proteome</keyword>
<evidence type="ECO:0000313" key="1">
    <source>
        <dbReference type="EMBL" id="VEL29715.1"/>
    </source>
</evidence>
<dbReference type="AlphaFoldDB" id="A0A3S5AVP2"/>
<proteinExistence type="predicted"/>
<dbReference type="EMBL" id="CAAALY010105538">
    <property type="protein sequence ID" value="VEL29715.1"/>
    <property type="molecule type" value="Genomic_DNA"/>
</dbReference>
<sequence>MHASVCVWSQHLLCSRYSAVYKSCKVSELQWPSAAETIAPREINDSKAYDILTSPIAPEFSSPFPSLPPLLLSISRLSKMIVDSILRAHPQHKRFGPAMNDRPDERSPEPVQRVHLLVPVEIASDGHLGQSPPACAQPKLWGGAKKDMVILAVQEKNEERLLYDHEMR</sequence>
<dbReference type="Proteomes" id="UP000784294">
    <property type="component" value="Unassembled WGS sequence"/>
</dbReference>
<evidence type="ECO:0000313" key="2">
    <source>
        <dbReference type="Proteomes" id="UP000784294"/>
    </source>
</evidence>
<comment type="caution">
    <text evidence="1">The sequence shown here is derived from an EMBL/GenBank/DDBJ whole genome shotgun (WGS) entry which is preliminary data.</text>
</comment>
<accession>A0A3S5AVP2</accession>
<reference evidence="1" key="1">
    <citation type="submission" date="2018-11" db="EMBL/GenBank/DDBJ databases">
        <authorList>
            <consortium name="Pathogen Informatics"/>
        </authorList>
    </citation>
    <scope>NUCLEOTIDE SEQUENCE</scope>
</reference>
<protein>
    <submittedName>
        <fullName evidence="1">Uncharacterized protein</fullName>
    </submittedName>
</protein>
<name>A0A3S5AVP2_9PLAT</name>
<gene>
    <name evidence="1" type="ORF">PXEA_LOCUS23155</name>
</gene>
<organism evidence="1 2">
    <name type="scientific">Protopolystoma xenopodis</name>
    <dbReference type="NCBI Taxonomy" id="117903"/>
    <lineage>
        <taxon>Eukaryota</taxon>
        <taxon>Metazoa</taxon>
        <taxon>Spiralia</taxon>
        <taxon>Lophotrochozoa</taxon>
        <taxon>Platyhelminthes</taxon>
        <taxon>Monogenea</taxon>
        <taxon>Polyopisthocotylea</taxon>
        <taxon>Polystomatidea</taxon>
        <taxon>Polystomatidae</taxon>
        <taxon>Protopolystoma</taxon>
    </lineage>
</organism>